<evidence type="ECO:0000256" key="1">
    <source>
        <dbReference type="SAM" id="SignalP"/>
    </source>
</evidence>
<sequence>MLNQCILAVLTIVAFTVSVKCAGSSYFPDFPKMVPDITKASWANASSSYSTPTQDFTVESLKYSSTLYQHTVTLVRSTSCACAIHTIRRSMQNVFRYSGRKLKTTM</sequence>
<dbReference type="EMBL" id="GIKN01003024">
    <property type="protein sequence ID" value="NIE45297.1"/>
    <property type="molecule type" value="Transcribed_RNA"/>
</dbReference>
<dbReference type="AlphaFoldDB" id="A0A6G5A5J7"/>
<keyword evidence="1" id="KW-0732">Signal</keyword>
<evidence type="ECO:0000313" key="2">
    <source>
        <dbReference type="EMBL" id="NIE45297.1"/>
    </source>
</evidence>
<protein>
    <submittedName>
        <fullName evidence="2">Putative secreted protein</fullName>
    </submittedName>
</protein>
<accession>A0A6G5A5J7</accession>
<feature type="signal peptide" evidence="1">
    <location>
        <begin position="1"/>
        <end position="21"/>
    </location>
</feature>
<reference evidence="2" key="1">
    <citation type="submission" date="2020-03" db="EMBL/GenBank/DDBJ databases">
        <title>A transcriptome and proteome of the tick Rhipicephalus microplus shaped by the genetic composition of its hosts and developmental stage.</title>
        <authorList>
            <person name="Garcia G.R."/>
            <person name="Ribeiro J.M.C."/>
            <person name="Maruyama S.R."/>
            <person name="Gardinasse L.G."/>
            <person name="Nelson K."/>
            <person name="Ferreira B.R."/>
            <person name="Andrade T.G."/>
            <person name="Santos I.K.F.M."/>
        </authorList>
    </citation>
    <scope>NUCLEOTIDE SEQUENCE</scope>
    <source>
        <strain evidence="2">NSGR</strain>
        <tissue evidence="2">Salivary glands</tissue>
    </source>
</reference>
<feature type="chain" id="PRO_5026210849" evidence="1">
    <location>
        <begin position="22"/>
        <end position="106"/>
    </location>
</feature>
<proteinExistence type="predicted"/>
<name>A0A6G5A5J7_RHIMP</name>
<organism evidence="2">
    <name type="scientific">Rhipicephalus microplus</name>
    <name type="common">Cattle tick</name>
    <name type="synonym">Boophilus microplus</name>
    <dbReference type="NCBI Taxonomy" id="6941"/>
    <lineage>
        <taxon>Eukaryota</taxon>
        <taxon>Metazoa</taxon>
        <taxon>Ecdysozoa</taxon>
        <taxon>Arthropoda</taxon>
        <taxon>Chelicerata</taxon>
        <taxon>Arachnida</taxon>
        <taxon>Acari</taxon>
        <taxon>Parasitiformes</taxon>
        <taxon>Ixodida</taxon>
        <taxon>Ixodoidea</taxon>
        <taxon>Ixodidae</taxon>
        <taxon>Rhipicephalinae</taxon>
        <taxon>Rhipicephalus</taxon>
        <taxon>Boophilus</taxon>
    </lineage>
</organism>